<keyword evidence="2" id="KW-1185">Reference proteome</keyword>
<dbReference type="PANTHER" id="PTHR43657">
    <property type="entry name" value="TRYPTOPHAN RNA-BINDING ATTENUATOR PROTEIN-LIKE PROTEIN"/>
    <property type="match status" value="1"/>
</dbReference>
<gene>
    <name evidence="1" type="ORF">MBBTH_04320</name>
</gene>
<comment type="caution">
    <text evidence="1">The sequence shown here is derived from an EMBL/GenBank/DDBJ whole genome shotgun (WGS) entry which is preliminary data.</text>
</comment>
<accession>A0A315XNE5</accession>
<dbReference type="NCBIfam" id="TIGR00266">
    <property type="entry name" value="TIGR00266 family protein"/>
    <property type="match status" value="1"/>
</dbReference>
<dbReference type="RefSeq" id="WP_116591417.1">
    <property type="nucleotide sequence ID" value="NZ_MZGS01000016.1"/>
</dbReference>
<protein>
    <recommendedName>
        <fullName evidence="3">TIGR00266 family protein</fullName>
    </recommendedName>
</protein>
<organism evidence="1 2">
    <name type="scientific">Methanobrevibacter thaueri</name>
    <dbReference type="NCBI Taxonomy" id="190975"/>
    <lineage>
        <taxon>Archaea</taxon>
        <taxon>Methanobacteriati</taxon>
        <taxon>Methanobacteriota</taxon>
        <taxon>Methanomada group</taxon>
        <taxon>Methanobacteria</taxon>
        <taxon>Methanobacteriales</taxon>
        <taxon>Methanobacteriaceae</taxon>
        <taxon>Methanobrevibacter</taxon>
    </lineage>
</organism>
<evidence type="ECO:0000313" key="2">
    <source>
        <dbReference type="Proteomes" id="UP000251717"/>
    </source>
</evidence>
<dbReference type="EMBL" id="MZGS01000016">
    <property type="protein sequence ID" value="PWB87845.1"/>
    <property type="molecule type" value="Genomic_DNA"/>
</dbReference>
<dbReference type="SUPFAM" id="SSF51219">
    <property type="entry name" value="TRAP-like"/>
    <property type="match status" value="1"/>
</dbReference>
<dbReference type="OrthoDB" id="7592at2157"/>
<evidence type="ECO:0008006" key="3">
    <source>
        <dbReference type="Google" id="ProtNLM"/>
    </source>
</evidence>
<dbReference type="Pfam" id="PF01987">
    <property type="entry name" value="AIM24"/>
    <property type="match status" value="1"/>
</dbReference>
<name>A0A315XNE5_9EURY</name>
<evidence type="ECO:0000313" key="1">
    <source>
        <dbReference type="EMBL" id="PWB87845.1"/>
    </source>
</evidence>
<dbReference type="Gene3D" id="3.60.160.10">
    <property type="entry name" value="Mitochondrial biogenesis AIM24"/>
    <property type="match status" value="1"/>
</dbReference>
<dbReference type="PANTHER" id="PTHR43657:SF1">
    <property type="entry name" value="ALTERED INHERITANCE OF MITOCHONDRIA PROTEIN 24, MITOCHONDRIAL"/>
    <property type="match status" value="1"/>
</dbReference>
<reference evidence="1 2" key="1">
    <citation type="submission" date="2017-03" db="EMBL/GenBank/DDBJ databases">
        <title>Genome sequence of Methanobrevibacter thaueri.</title>
        <authorList>
            <person name="Poehlein A."/>
            <person name="Seedorf H."/>
            <person name="Daniel R."/>
        </authorList>
    </citation>
    <scope>NUCLEOTIDE SEQUENCE [LARGE SCALE GENOMIC DNA]</scope>
    <source>
        <strain evidence="1 2">DSM 11995</strain>
    </source>
</reference>
<sequence>MEYEIKGGAFPVVICRLQKGETMKDETGAMAFMTPNIKMETNTGGGLIKGLGRALSGDTIFLSFFTAQEDGAEIGFASCYPGKILAIRLNGSNSIIGQKNAFLTSEKGVDIQMHFRKKLGAGIFGGEGFILQKFTGEGMLFLEIDGEVIERTLAPGEKLIIDQGHVAAMEETVDFDIQRVKGAKNMLFGGEGLFFATLTGPGKVWIQSMPISRLAEAIIPFIPTKSE</sequence>
<dbReference type="Proteomes" id="UP000251717">
    <property type="component" value="Unassembled WGS sequence"/>
</dbReference>
<dbReference type="AlphaFoldDB" id="A0A315XNE5"/>
<dbReference type="InterPro" id="IPR016031">
    <property type="entry name" value="Trp_RNA-bd_attenuator-like_dom"/>
</dbReference>
<dbReference type="InterPro" id="IPR002838">
    <property type="entry name" value="AIM24"/>
</dbReference>
<dbReference type="InterPro" id="IPR036983">
    <property type="entry name" value="AIM24_sf"/>
</dbReference>
<proteinExistence type="predicted"/>